<sequence length="273" mass="30522">HNHTIPKLNDGRYGNTDSWIGARDGSFAGVRLKEKSEIAAIAFGRDNTGRYTDRCVGTYHIQYTAVGRPDENTPRDAWKTIAMIDYGASPPPQPAQRHLFRFPKVTATGVRIVTDRNERKATHLLAIDELELYGPDAVLPADGAGDWKPALLDPARIPPPWKSPLVKKGKLDSPLVEVTPFVFKGRYTMLENWRHDWPRPEMLRRAGTDQPQIAIRDVQKDQYLSVALTGRSLGVAFVRDDRVCVFAAHDAKGRKEISMTVSGDLKQWSEPAA</sequence>
<protein>
    <recommendedName>
        <fullName evidence="1">F5/8 type C domain-containing protein</fullName>
    </recommendedName>
</protein>
<name>X0VDT7_9ZZZZ</name>
<dbReference type="AlphaFoldDB" id="X0VDT7"/>
<evidence type="ECO:0000259" key="1">
    <source>
        <dbReference type="PROSITE" id="PS50022"/>
    </source>
</evidence>
<feature type="non-terminal residue" evidence="2">
    <location>
        <position position="273"/>
    </location>
</feature>
<dbReference type="Gene3D" id="2.60.120.260">
    <property type="entry name" value="Galactose-binding domain-like"/>
    <property type="match status" value="1"/>
</dbReference>
<dbReference type="InterPro" id="IPR000421">
    <property type="entry name" value="FA58C"/>
</dbReference>
<dbReference type="EMBL" id="BARS01020721">
    <property type="protein sequence ID" value="GAG10633.1"/>
    <property type="molecule type" value="Genomic_DNA"/>
</dbReference>
<gene>
    <name evidence="2" type="ORF">S01H1_33380</name>
</gene>
<feature type="domain" description="F5/8 type C" evidence="1">
    <location>
        <begin position="1"/>
        <end position="135"/>
    </location>
</feature>
<dbReference type="PROSITE" id="PS50022">
    <property type="entry name" value="FA58C_3"/>
    <property type="match status" value="1"/>
</dbReference>
<comment type="caution">
    <text evidence="2">The sequence shown here is derived from an EMBL/GenBank/DDBJ whole genome shotgun (WGS) entry which is preliminary data.</text>
</comment>
<accession>X0VDT7</accession>
<proteinExistence type="predicted"/>
<organism evidence="2">
    <name type="scientific">marine sediment metagenome</name>
    <dbReference type="NCBI Taxonomy" id="412755"/>
    <lineage>
        <taxon>unclassified sequences</taxon>
        <taxon>metagenomes</taxon>
        <taxon>ecological metagenomes</taxon>
    </lineage>
</organism>
<reference evidence="2" key="1">
    <citation type="journal article" date="2014" name="Front. Microbiol.">
        <title>High frequency of phylogenetically diverse reductive dehalogenase-homologous genes in deep subseafloor sedimentary metagenomes.</title>
        <authorList>
            <person name="Kawai M."/>
            <person name="Futagami T."/>
            <person name="Toyoda A."/>
            <person name="Takaki Y."/>
            <person name="Nishi S."/>
            <person name="Hori S."/>
            <person name="Arai W."/>
            <person name="Tsubouchi T."/>
            <person name="Morono Y."/>
            <person name="Uchiyama I."/>
            <person name="Ito T."/>
            <person name="Fujiyama A."/>
            <person name="Inagaki F."/>
            <person name="Takami H."/>
        </authorList>
    </citation>
    <scope>NUCLEOTIDE SEQUENCE</scope>
    <source>
        <strain evidence="2">Expedition CK06-06</strain>
    </source>
</reference>
<evidence type="ECO:0000313" key="2">
    <source>
        <dbReference type="EMBL" id="GAG10633.1"/>
    </source>
</evidence>
<feature type="non-terminal residue" evidence="2">
    <location>
        <position position="1"/>
    </location>
</feature>